<dbReference type="SUPFAM" id="SSF81901">
    <property type="entry name" value="HCP-like"/>
    <property type="match status" value="1"/>
</dbReference>
<dbReference type="AlphaFoldDB" id="K0SVX6"/>
<dbReference type="Pfam" id="PF08238">
    <property type="entry name" value="Sel1"/>
    <property type="match status" value="3"/>
</dbReference>
<sequence>MTIKTGFWAETQLYWRSGVLELDDDRDRTAAEGDFCPICTLLIPLPQGKHSSFYGCCMKRVCDGCVVAARKRGLYDCPFCRTPIPDNDADSLVMIHARVAKKDPTAMYHHGGHYWRGTLGLQKDRKKAVELLTEAAELGSIEALFNLGAAYYQGEGVQQDKAKAVEFFERAAKQGHIGSRHNLGCIEAAKGDYERAARHFLISAKLGDKESVENIKRAFMTGCATKEQYAEALKGYQDAVEETKSHDRDEAKSLLLH</sequence>
<evidence type="ECO:0000313" key="3">
    <source>
        <dbReference type="Proteomes" id="UP000266841"/>
    </source>
</evidence>
<reference evidence="2 3" key="1">
    <citation type="journal article" date="2012" name="Genome Biol.">
        <title>Genome and low-iron response of an oceanic diatom adapted to chronic iron limitation.</title>
        <authorList>
            <person name="Lommer M."/>
            <person name="Specht M."/>
            <person name="Roy A.S."/>
            <person name="Kraemer L."/>
            <person name="Andreson R."/>
            <person name="Gutowska M.A."/>
            <person name="Wolf J."/>
            <person name="Bergner S.V."/>
            <person name="Schilhabel M.B."/>
            <person name="Klostermeier U.C."/>
            <person name="Beiko R.G."/>
            <person name="Rosenstiel P."/>
            <person name="Hippler M."/>
            <person name="Laroche J."/>
        </authorList>
    </citation>
    <scope>NUCLEOTIDE SEQUENCE [LARGE SCALE GENOMIC DNA]</scope>
    <source>
        <strain evidence="2 3">CCMP1005</strain>
    </source>
</reference>
<evidence type="ECO:0000313" key="2">
    <source>
        <dbReference type="EMBL" id="EJK69094.1"/>
    </source>
</evidence>
<dbReference type="eggNOG" id="ENOG502RZ2E">
    <property type="taxonomic scope" value="Eukaryota"/>
</dbReference>
<organism evidence="2 3">
    <name type="scientific">Thalassiosira oceanica</name>
    <name type="common">Marine diatom</name>
    <dbReference type="NCBI Taxonomy" id="159749"/>
    <lineage>
        <taxon>Eukaryota</taxon>
        <taxon>Sar</taxon>
        <taxon>Stramenopiles</taxon>
        <taxon>Ochrophyta</taxon>
        <taxon>Bacillariophyta</taxon>
        <taxon>Coscinodiscophyceae</taxon>
        <taxon>Thalassiosirophycidae</taxon>
        <taxon>Thalassiosirales</taxon>
        <taxon>Thalassiosiraceae</taxon>
        <taxon>Thalassiosira</taxon>
    </lineage>
</organism>
<keyword evidence="3" id="KW-1185">Reference proteome</keyword>
<dbReference type="Proteomes" id="UP000266841">
    <property type="component" value="Unassembled WGS sequence"/>
</dbReference>
<comment type="similarity">
    <text evidence="1">Belongs to the sel-1 family.</text>
</comment>
<dbReference type="SMART" id="SM00671">
    <property type="entry name" value="SEL1"/>
    <property type="match status" value="3"/>
</dbReference>
<dbReference type="OrthoDB" id="2384430at2759"/>
<dbReference type="SUPFAM" id="SSF57850">
    <property type="entry name" value="RING/U-box"/>
    <property type="match status" value="1"/>
</dbReference>
<dbReference type="PANTHER" id="PTHR11102:SF160">
    <property type="entry name" value="ERAD-ASSOCIATED E3 UBIQUITIN-PROTEIN LIGASE COMPONENT HRD3"/>
    <property type="match status" value="1"/>
</dbReference>
<dbReference type="PANTHER" id="PTHR11102">
    <property type="entry name" value="SEL-1-LIKE PROTEIN"/>
    <property type="match status" value="1"/>
</dbReference>
<proteinExistence type="inferred from homology"/>
<comment type="caution">
    <text evidence="2">The sequence shown here is derived from an EMBL/GenBank/DDBJ whole genome shotgun (WGS) entry which is preliminary data.</text>
</comment>
<evidence type="ECO:0008006" key="4">
    <source>
        <dbReference type="Google" id="ProtNLM"/>
    </source>
</evidence>
<accession>K0SVX6</accession>
<dbReference type="InterPro" id="IPR050767">
    <property type="entry name" value="Sel1_AlgK"/>
</dbReference>
<gene>
    <name evidence="2" type="ORF">THAOC_09687</name>
</gene>
<evidence type="ECO:0000256" key="1">
    <source>
        <dbReference type="ARBA" id="ARBA00038101"/>
    </source>
</evidence>
<name>K0SVX6_THAOC</name>
<dbReference type="InterPro" id="IPR011990">
    <property type="entry name" value="TPR-like_helical_dom_sf"/>
</dbReference>
<protein>
    <recommendedName>
        <fullName evidence="4">RING-type domain-containing protein</fullName>
    </recommendedName>
</protein>
<dbReference type="Gene3D" id="1.25.40.10">
    <property type="entry name" value="Tetratricopeptide repeat domain"/>
    <property type="match status" value="1"/>
</dbReference>
<dbReference type="EMBL" id="AGNL01010457">
    <property type="protein sequence ID" value="EJK69094.1"/>
    <property type="molecule type" value="Genomic_DNA"/>
</dbReference>
<dbReference type="InterPro" id="IPR006597">
    <property type="entry name" value="Sel1-like"/>
</dbReference>